<dbReference type="GO" id="GO:0019843">
    <property type="term" value="F:rRNA binding"/>
    <property type="evidence" value="ECO:0007669"/>
    <property type="project" value="InterPro"/>
</dbReference>
<dbReference type="Gene3D" id="3.90.1170.10">
    <property type="entry name" value="Ribosomal protein L10e/L16"/>
    <property type="match status" value="1"/>
</dbReference>
<dbReference type="PRINTS" id="PR00060">
    <property type="entry name" value="RIBOSOMALL16"/>
</dbReference>
<evidence type="ECO:0000256" key="2">
    <source>
        <dbReference type="ARBA" id="ARBA00022980"/>
    </source>
</evidence>
<evidence type="ECO:0000256" key="3">
    <source>
        <dbReference type="ARBA" id="ARBA00023274"/>
    </source>
</evidence>
<dbReference type="SUPFAM" id="SSF54686">
    <property type="entry name" value="Ribosomal protein L16p/L10e"/>
    <property type="match status" value="1"/>
</dbReference>
<dbReference type="AlphaFoldDB" id="A0AAP0DMU4"/>
<sequence length="236" mass="26038">MAMAITAKIVRSLLTLRPPSLTPTPPFTRPSIGSLSDSLSAVDLHVRFYNGAFIQKMKFPKFRKGRVEGVRDGGNEIVFGKYALQALEPARISAKQIEAGRRALQMNVRRGGKGGKVWVRVFPFKSVTQKPSETRMGRGKGAISYWVAPVKAGQILYEMGGVTESLAKRAIQIAGSKMPIQTRSIIRDPQTKEIGISEKDTLQTYIHELLIVDAVKRSSPKEFLAIYKSFSNMGNG</sequence>
<evidence type="ECO:0000256" key="4">
    <source>
        <dbReference type="RuleBase" id="RU004413"/>
    </source>
</evidence>
<dbReference type="PROSITE" id="PS00586">
    <property type="entry name" value="RIBOSOMAL_L16_1"/>
    <property type="match status" value="1"/>
</dbReference>
<dbReference type="GO" id="GO:0032543">
    <property type="term" value="P:mitochondrial translation"/>
    <property type="evidence" value="ECO:0007669"/>
    <property type="project" value="TreeGrafter"/>
</dbReference>
<dbReference type="InterPro" id="IPR000114">
    <property type="entry name" value="Ribosomal_uL16_bact-type"/>
</dbReference>
<dbReference type="NCBIfam" id="TIGR01164">
    <property type="entry name" value="rplP_bact"/>
    <property type="match status" value="1"/>
</dbReference>
<keyword evidence="6" id="KW-1185">Reference proteome</keyword>
<dbReference type="FunFam" id="3.90.1170.10:FF:000001">
    <property type="entry name" value="50S ribosomal protein L16"/>
    <property type="match status" value="1"/>
</dbReference>
<dbReference type="PANTHER" id="PTHR12220">
    <property type="entry name" value="50S/60S RIBOSOMAL PROTEIN L16"/>
    <property type="match status" value="1"/>
</dbReference>
<keyword evidence="3 4" id="KW-0687">Ribonucleoprotein</keyword>
<dbReference type="CDD" id="cd01433">
    <property type="entry name" value="Ribosomal_L16_L10e"/>
    <property type="match status" value="1"/>
</dbReference>
<protein>
    <recommendedName>
        <fullName evidence="7">Ribosomal protein L16</fullName>
    </recommendedName>
</protein>
<evidence type="ECO:0008006" key="7">
    <source>
        <dbReference type="Google" id="ProtNLM"/>
    </source>
</evidence>
<evidence type="ECO:0000313" key="6">
    <source>
        <dbReference type="Proteomes" id="UP001408789"/>
    </source>
</evidence>
<dbReference type="PANTHER" id="PTHR12220:SF22">
    <property type="entry name" value="RIBOSOMAL PROTEIN L16-RELATED"/>
    <property type="match status" value="1"/>
</dbReference>
<dbReference type="Pfam" id="PF00252">
    <property type="entry name" value="Ribosomal_L16"/>
    <property type="match status" value="1"/>
</dbReference>
<dbReference type="EMBL" id="JBCNJP010000007">
    <property type="protein sequence ID" value="KAK9076010.1"/>
    <property type="molecule type" value="Genomic_DNA"/>
</dbReference>
<evidence type="ECO:0000313" key="5">
    <source>
        <dbReference type="EMBL" id="KAK9076010.1"/>
    </source>
</evidence>
<dbReference type="Proteomes" id="UP001408789">
    <property type="component" value="Unassembled WGS sequence"/>
</dbReference>
<accession>A0AAP0DMU4</accession>
<keyword evidence="2 4" id="KW-0689">Ribosomal protein</keyword>
<name>A0AAP0DMU4_9ASTR</name>
<dbReference type="InterPro" id="IPR016180">
    <property type="entry name" value="Ribosomal_uL16_dom"/>
</dbReference>
<dbReference type="InterPro" id="IPR020798">
    <property type="entry name" value="Ribosomal_uL16_CS"/>
</dbReference>
<dbReference type="InterPro" id="IPR036920">
    <property type="entry name" value="Ribosomal_uL16_sf"/>
</dbReference>
<reference evidence="5 6" key="1">
    <citation type="submission" date="2024-04" db="EMBL/GenBank/DDBJ databases">
        <title>The reference genome of an endangered Asteraceae, Deinandra increscens subsp. villosa, native to the Central Coast of California.</title>
        <authorList>
            <person name="Guilliams M."/>
            <person name="Hasenstab-Lehman K."/>
            <person name="Meyer R."/>
            <person name="Mcevoy S."/>
        </authorList>
    </citation>
    <scope>NUCLEOTIDE SEQUENCE [LARGE SCALE GENOMIC DNA]</scope>
    <source>
        <tissue evidence="5">Leaf</tissue>
    </source>
</reference>
<comment type="similarity">
    <text evidence="1 4">Belongs to the universal ribosomal protein uL16 family.</text>
</comment>
<proteinExistence type="inferred from homology"/>
<dbReference type="InterPro" id="IPR047873">
    <property type="entry name" value="Ribosomal_uL16"/>
</dbReference>
<dbReference type="GO" id="GO:0005762">
    <property type="term" value="C:mitochondrial large ribosomal subunit"/>
    <property type="evidence" value="ECO:0007669"/>
    <property type="project" value="TreeGrafter"/>
</dbReference>
<dbReference type="PROSITE" id="PS00701">
    <property type="entry name" value="RIBOSOMAL_L16_2"/>
    <property type="match status" value="1"/>
</dbReference>
<evidence type="ECO:0000256" key="1">
    <source>
        <dbReference type="ARBA" id="ARBA00008931"/>
    </source>
</evidence>
<organism evidence="5 6">
    <name type="scientific">Deinandra increscens subsp. villosa</name>
    <dbReference type="NCBI Taxonomy" id="3103831"/>
    <lineage>
        <taxon>Eukaryota</taxon>
        <taxon>Viridiplantae</taxon>
        <taxon>Streptophyta</taxon>
        <taxon>Embryophyta</taxon>
        <taxon>Tracheophyta</taxon>
        <taxon>Spermatophyta</taxon>
        <taxon>Magnoliopsida</taxon>
        <taxon>eudicotyledons</taxon>
        <taxon>Gunneridae</taxon>
        <taxon>Pentapetalae</taxon>
        <taxon>asterids</taxon>
        <taxon>campanulids</taxon>
        <taxon>Asterales</taxon>
        <taxon>Asteraceae</taxon>
        <taxon>Asteroideae</taxon>
        <taxon>Heliantheae alliance</taxon>
        <taxon>Madieae</taxon>
        <taxon>Madiinae</taxon>
        <taxon>Deinandra</taxon>
    </lineage>
</organism>
<gene>
    <name evidence="5" type="ORF">SSX86_004340</name>
</gene>
<dbReference type="GO" id="GO:0003735">
    <property type="term" value="F:structural constituent of ribosome"/>
    <property type="evidence" value="ECO:0007669"/>
    <property type="project" value="InterPro"/>
</dbReference>
<comment type="caution">
    <text evidence="5">The sequence shown here is derived from an EMBL/GenBank/DDBJ whole genome shotgun (WGS) entry which is preliminary data.</text>
</comment>